<dbReference type="AlphaFoldDB" id="A0A8J2BP03"/>
<organism evidence="6 7">
    <name type="scientific">Candidatus Methylacidithermus pantelleriae</name>
    <dbReference type="NCBI Taxonomy" id="2744239"/>
    <lineage>
        <taxon>Bacteria</taxon>
        <taxon>Pseudomonadati</taxon>
        <taxon>Verrucomicrobiota</taxon>
        <taxon>Methylacidiphilae</taxon>
        <taxon>Methylacidiphilales</taxon>
        <taxon>Methylacidiphilaceae</taxon>
        <taxon>Candidatus Methylacidithermus</taxon>
    </lineage>
</organism>
<sequence length="107" mass="12258">MAADLKMALLELLRKYQDDPGLDALREGLRWLAQQLIELEVSEVIVAQRYERTETRRTYRNGYRPRRWRLSGKTPACIRVEKPGIRPSIRPTVKRCIGVQAAGLPAG</sequence>
<dbReference type="InterPro" id="IPR001207">
    <property type="entry name" value="Transposase_mutator"/>
</dbReference>
<dbReference type="GO" id="GO:0003677">
    <property type="term" value="F:DNA binding"/>
    <property type="evidence" value="ECO:0007669"/>
    <property type="project" value="UniProtKB-KW"/>
</dbReference>
<evidence type="ECO:0000313" key="7">
    <source>
        <dbReference type="Proteomes" id="UP000663859"/>
    </source>
</evidence>
<evidence type="ECO:0000256" key="1">
    <source>
        <dbReference type="ARBA" id="ARBA00002190"/>
    </source>
</evidence>
<reference evidence="6" key="1">
    <citation type="submission" date="2021-02" db="EMBL/GenBank/DDBJ databases">
        <authorList>
            <person name="Cremers G."/>
            <person name="Picone N."/>
        </authorList>
    </citation>
    <scope>NUCLEOTIDE SEQUENCE</scope>
    <source>
        <strain evidence="6">PQ17</strain>
    </source>
</reference>
<name>A0A8J2BP03_9BACT</name>
<dbReference type="Proteomes" id="UP000663859">
    <property type="component" value="Unassembled WGS sequence"/>
</dbReference>
<evidence type="ECO:0000256" key="3">
    <source>
        <dbReference type="ARBA" id="ARBA00022578"/>
    </source>
</evidence>
<gene>
    <name evidence="6" type="ORF">MPNT_230042</name>
</gene>
<accession>A0A8J2BP03</accession>
<protein>
    <recommendedName>
        <fullName evidence="8">Transposase, Mutator family</fullName>
    </recommendedName>
</protein>
<keyword evidence="7" id="KW-1185">Reference proteome</keyword>
<dbReference type="GO" id="GO:0006313">
    <property type="term" value="P:DNA transposition"/>
    <property type="evidence" value="ECO:0007669"/>
    <property type="project" value="InterPro"/>
</dbReference>
<keyword evidence="3" id="KW-0815">Transposition</keyword>
<comment type="function">
    <text evidence="1">Required for the transposition of the insertion element.</text>
</comment>
<evidence type="ECO:0000313" key="6">
    <source>
        <dbReference type="EMBL" id="CAF0697859.1"/>
    </source>
</evidence>
<dbReference type="GO" id="GO:0004803">
    <property type="term" value="F:transposase activity"/>
    <property type="evidence" value="ECO:0007669"/>
    <property type="project" value="InterPro"/>
</dbReference>
<proteinExistence type="inferred from homology"/>
<evidence type="ECO:0000256" key="4">
    <source>
        <dbReference type="ARBA" id="ARBA00023125"/>
    </source>
</evidence>
<keyword evidence="4" id="KW-0238">DNA-binding</keyword>
<evidence type="ECO:0008006" key="8">
    <source>
        <dbReference type="Google" id="ProtNLM"/>
    </source>
</evidence>
<dbReference type="EMBL" id="CAJNOB010000016">
    <property type="protein sequence ID" value="CAF0697859.1"/>
    <property type="molecule type" value="Genomic_DNA"/>
</dbReference>
<keyword evidence="5" id="KW-0233">DNA recombination</keyword>
<evidence type="ECO:0000256" key="2">
    <source>
        <dbReference type="ARBA" id="ARBA00010961"/>
    </source>
</evidence>
<comment type="similarity">
    <text evidence="2">Belongs to the transposase mutator family.</text>
</comment>
<comment type="caution">
    <text evidence="6">The sequence shown here is derived from an EMBL/GenBank/DDBJ whole genome shotgun (WGS) entry which is preliminary data.</text>
</comment>
<evidence type="ECO:0000256" key="5">
    <source>
        <dbReference type="ARBA" id="ARBA00023172"/>
    </source>
</evidence>
<dbReference type="Pfam" id="PF00872">
    <property type="entry name" value="Transposase_mut"/>
    <property type="match status" value="1"/>
</dbReference>